<evidence type="ECO:0000256" key="1">
    <source>
        <dbReference type="ARBA" id="ARBA00004236"/>
    </source>
</evidence>
<dbReference type="AlphaFoldDB" id="F4PI23"/>
<evidence type="ECO:0000256" key="9">
    <source>
        <dbReference type="ARBA" id="ARBA00023136"/>
    </source>
</evidence>
<dbReference type="InterPro" id="IPR020849">
    <property type="entry name" value="Small_GTPase_Ras-type"/>
</dbReference>
<dbReference type="GeneID" id="14876907"/>
<dbReference type="RefSeq" id="XP_004362361.1">
    <property type="nucleotide sequence ID" value="XM_004362304.1"/>
</dbReference>
<keyword evidence="8" id="KW-0342">GTP-binding</keyword>
<dbReference type="InterPro" id="IPR005225">
    <property type="entry name" value="Small_GTP-bd"/>
</dbReference>
<dbReference type="GO" id="GO:0007165">
    <property type="term" value="P:signal transduction"/>
    <property type="evidence" value="ECO:0007669"/>
    <property type="project" value="InterPro"/>
</dbReference>
<dbReference type="GO" id="GO:0005525">
    <property type="term" value="F:GTP binding"/>
    <property type="evidence" value="ECO:0007669"/>
    <property type="project" value="UniProtKB-KW"/>
</dbReference>
<dbReference type="SMART" id="SM00175">
    <property type="entry name" value="RAB"/>
    <property type="match status" value="1"/>
</dbReference>
<keyword evidence="7" id="KW-0378">Hydrolase</keyword>
<evidence type="ECO:0000256" key="5">
    <source>
        <dbReference type="ARBA" id="ARBA00022481"/>
    </source>
</evidence>
<evidence type="ECO:0000256" key="6">
    <source>
        <dbReference type="ARBA" id="ARBA00022741"/>
    </source>
</evidence>
<evidence type="ECO:0000256" key="7">
    <source>
        <dbReference type="ARBA" id="ARBA00022801"/>
    </source>
</evidence>
<dbReference type="OMA" id="DRRKACC"/>
<proteinExistence type="inferred from homology"/>
<dbReference type="FunFam" id="3.40.50.300:FF:001763">
    <property type="entry name" value="Ras family gtpase"/>
    <property type="match status" value="1"/>
</dbReference>
<keyword evidence="10" id="KW-0636">Prenylation</keyword>
<name>F4PI23_CACFS</name>
<dbReference type="PROSITE" id="PS51421">
    <property type="entry name" value="RAS"/>
    <property type="match status" value="1"/>
</dbReference>
<evidence type="ECO:0000313" key="13">
    <source>
        <dbReference type="Proteomes" id="UP000007797"/>
    </source>
</evidence>
<dbReference type="GO" id="GO:0030334">
    <property type="term" value="P:regulation of cell migration"/>
    <property type="evidence" value="ECO:0007669"/>
    <property type="project" value="UniProtKB-ARBA"/>
</dbReference>
<dbReference type="CDD" id="cd00876">
    <property type="entry name" value="Ras"/>
    <property type="match status" value="1"/>
</dbReference>
<comment type="catalytic activity">
    <reaction evidence="11">
        <text>GTP + H2O = GDP + phosphate + H(+)</text>
        <dbReference type="Rhea" id="RHEA:19669"/>
        <dbReference type="ChEBI" id="CHEBI:15377"/>
        <dbReference type="ChEBI" id="CHEBI:15378"/>
        <dbReference type="ChEBI" id="CHEBI:37565"/>
        <dbReference type="ChEBI" id="CHEBI:43474"/>
        <dbReference type="ChEBI" id="CHEBI:58189"/>
        <dbReference type="EC" id="3.6.5.2"/>
    </reaction>
</comment>
<sequence length="188" mass="21284">MNNIKLVVLGTGSVGKSSITIRFVHKEFVDKYDPTIEDLYRTPIEYNGQIWCLEIMDTSGTEILRMRDLYIRNGLGFLLVYGINSMGSFLELQQIKEQIVRVKEMKASDMPILVIGNKADLESDRQVSSDEAQQLCAKWGVEFMEASAKTGMNIDSVFESVVKQVQDKLLAKKPKKQSILKKTFTPPN</sequence>
<gene>
    <name evidence="12" type="ORF">DFA_02753</name>
</gene>
<keyword evidence="5" id="KW-0488">Methylation</keyword>
<keyword evidence="10" id="KW-0449">Lipoprotein</keyword>
<dbReference type="PROSITE" id="PS51419">
    <property type="entry name" value="RAB"/>
    <property type="match status" value="1"/>
</dbReference>
<evidence type="ECO:0000256" key="8">
    <source>
        <dbReference type="ARBA" id="ARBA00023134"/>
    </source>
</evidence>
<dbReference type="GO" id="GO:0061118">
    <property type="term" value="P:regulation of positive chemotaxis to cAMP"/>
    <property type="evidence" value="ECO:0007669"/>
    <property type="project" value="UniProtKB-ARBA"/>
</dbReference>
<keyword evidence="6" id="KW-0547">Nucleotide-binding</keyword>
<dbReference type="Pfam" id="PF00071">
    <property type="entry name" value="Ras"/>
    <property type="match status" value="1"/>
</dbReference>
<evidence type="ECO:0000256" key="10">
    <source>
        <dbReference type="ARBA" id="ARBA00023289"/>
    </source>
</evidence>
<dbReference type="Gene3D" id="3.40.50.300">
    <property type="entry name" value="P-loop containing nucleotide triphosphate hydrolases"/>
    <property type="match status" value="1"/>
</dbReference>
<keyword evidence="4" id="KW-1003">Cell membrane</keyword>
<evidence type="ECO:0000256" key="2">
    <source>
        <dbReference type="ARBA" id="ARBA00008344"/>
    </source>
</evidence>
<dbReference type="SMART" id="SM00174">
    <property type="entry name" value="RHO"/>
    <property type="match status" value="1"/>
</dbReference>
<dbReference type="Proteomes" id="UP000007797">
    <property type="component" value="Unassembled WGS sequence"/>
</dbReference>
<accession>F4PI23</accession>
<evidence type="ECO:0000256" key="4">
    <source>
        <dbReference type="ARBA" id="ARBA00022475"/>
    </source>
</evidence>
<evidence type="ECO:0000256" key="11">
    <source>
        <dbReference type="ARBA" id="ARBA00048098"/>
    </source>
</evidence>
<dbReference type="PANTHER" id="PTHR24070">
    <property type="entry name" value="RAS, DI-RAS, AND RHEB FAMILY MEMBERS OF SMALL GTPASE SUPERFAMILY"/>
    <property type="match status" value="1"/>
</dbReference>
<dbReference type="InterPro" id="IPR027417">
    <property type="entry name" value="P-loop_NTPase"/>
</dbReference>
<dbReference type="GO" id="GO:0003925">
    <property type="term" value="F:G protein activity"/>
    <property type="evidence" value="ECO:0007669"/>
    <property type="project" value="UniProtKB-EC"/>
</dbReference>
<dbReference type="GO" id="GO:0005886">
    <property type="term" value="C:plasma membrane"/>
    <property type="evidence" value="ECO:0007669"/>
    <property type="project" value="UniProtKB-SubCell"/>
</dbReference>
<dbReference type="InterPro" id="IPR001806">
    <property type="entry name" value="Small_GTPase"/>
</dbReference>
<organism evidence="12 13">
    <name type="scientific">Cavenderia fasciculata</name>
    <name type="common">Slime mold</name>
    <name type="synonym">Dictyostelium fasciculatum</name>
    <dbReference type="NCBI Taxonomy" id="261658"/>
    <lineage>
        <taxon>Eukaryota</taxon>
        <taxon>Amoebozoa</taxon>
        <taxon>Evosea</taxon>
        <taxon>Eumycetozoa</taxon>
        <taxon>Dictyostelia</taxon>
        <taxon>Acytosteliales</taxon>
        <taxon>Cavenderiaceae</taxon>
        <taxon>Cavenderia</taxon>
    </lineage>
</organism>
<dbReference type="NCBIfam" id="TIGR00231">
    <property type="entry name" value="small_GTP"/>
    <property type="match status" value="1"/>
</dbReference>
<comment type="subcellular location">
    <subcellularLocation>
        <location evidence="1">Cell membrane</location>
    </subcellularLocation>
</comment>
<dbReference type="PRINTS" id="PR00449">
    <property type="entry name" value="RASTRNSFRMNG"/>
</dbReference>
<reference evidence="13" key="1">
    <citation type="journal article" date="2011" name="Genome Res.">
        <title>Phylogeny-wide analysis of social amoeba genomes highlights ancient origins for complex intercellular communication.</title>
        <authorList>
            <person name="Heidel A.J."/>
            <person name="Lawal H.M."/>
            <person name="Felder M."/>
            <person name="Schilde C."/>
            <person name="Helps N.R."/>
            <person name="Tunggal B."/>
            <person name="Rivero F."/>
            <person name="John U."/>
            <person name="Schleicher M."/>
            <person name="Eichinger L."/>
            <person name="Platzer M."/>
            <person name="Noegel A.A."/>
            <person name="Schaap P."/>
            <person name="Gloeckner G."/>
        </authorList>
    </citation>
    <scope>NUCLEOTIDE SEQUENCE [LARGE SCALE GENOMIC DNA]</scope>
    <source>
        <strain evidence="13">SH3</strain>
    </source>
</reference>
<dbReference type="EC" id="3.6.5.2" evidence="3"/>
<dbReference type="GO" id="GO:1900024">
    <property type="term" value="P:regulation of substrate adhesion-dependent cell spreading"/>
    <property type="evidence" value="ECO:0007669"/>
    <property type="project" value="UniProtKB-ARBA"/>
</dbReference>
<dbReference type="OrthoDB" id="5976022at2759"/>
<dbReference type="EMBL" id="GL883006">
    <property type="protein sequence ID" value="EGG24510.1"/>
    <property type="molecule type" value="Genomic_DNA"/>
</dbReference>
<evidence type="ECO:0000313" key="12">
    <source>
        <dbReference type="EMBL" id="EGG24510.1"/>
    </source>
</evidence>
<keyword evidence="9" id="KW-0472">Membrane</keyword>
<dbReference type="SMART" id="SM00173">
    <property type="entry name" value="RAS"/>
    <property type="match status" value="1"/>
</dbReference>
<evidence type="ECO:0000256" key="3">
    <source>
        <dbReference type="ARBA" id="ARBA00011984"/>
    </source>
</evidence>
<dbReference type="STRING" id="1054147.F4PI23"/>
<protein>
    <recommendedName>
        <fullName evidence="3">small monomeric GTPase</fullName>
        <ecNumber evidence="3">3.6.5.2</ecNumber>
    </recommendedName>
</protein>
<dbReference type="SUPFAM" id="SSF52540">
    <property type="entry name" value="P-loop containing nucleoside triphosphate hydrolases"/>
    <property type="match status" value="1"/>
</dbReference>
<dbReference type="KEGG" id="dfa:DFA_02753"/>
<comment type="similarity">
    <text evidence="2">Belongs to the small GTPase superfamily. Ras family.</text>
</comment>
<keyword evidence="13" id="KW-1185">Reference proteome</keyword>